<dbReference type="RefSeq" id="WP_191321547.1">
    <property type="nucleotide sequence ID" value="NZ_BNCG01000124.1"/>
</dbReference>
<organism evidence="1 2">
    <name type="scientific">Camelimonas fluminis</name>
    <dbReference type="NCBI Taxonomy" id="1576911"/>
    <lineage>
        <taxon>Bacteria</taxon>
        <taxon>Pseudomonadati</taxon>
        <taxon>Pseudomonadota</taxon>
        <taxon>Alphaproteobacteria</taxon>
        <taxon>Hyphomicrobiales</taxon>
        <taxon>Chelatococcaceae</taxon>
        <taxon>Camelimonas</taxon>
    </lineage>
</organism>
<dbReference type="Pfam" id="PF05772">
    <property type="entry name" value="NinB"/>
    <property type="match status" value="1"/>
</dbReference>
<keyword evidence="2" id="KW-1185">Reference proteome</keyword>
<name>A0ABV7UJT6_9HYPH</name>
<protein>
    <submittedName>
        <fullName evidence="1">Recombination protein NinB</fullName>
    </submittedName>
</protein>
<evidence type="ECO:0000313" key="2">
    <source>
        <dbReference type="Proteomes" id="UP001595704"/>
    </source>
</evidence>
<sequence length="128" mass="14367">MAQTVIIRGVHQRNLAKAIIDRAPPNAVVSIREANRTSDQNALLWSLLSDISRAKPDGRMHPPEVWKSLFMHACGYAVQFEMGLNGQPFPIGFRTSRLTKSQFSDLIEFIYSWAAEKGVILRNGEENA</sequence>
<reference evidence="2" key="1">
    <citation type="journal article" date="2019" name="Int. J. Syst. Evol. Microbiol.">
        <title>The Global Catalogue of Microorganisms (GCM) 10K type strain sequencing project: providing services to taxonomists for standard genome sequencing and annotation.</title>
        <authorList>
            <consortium name="The Broad Institute Genomics Platform"/>
            <consortium name="The Broad Institute Genome Sequencing Center for Infectious Disease"/>
            <person name="Wu L."/>
            <person name="Ma J."/>
        </authorList>
    </citation>
    <scope>NUCLEOTIDE SEQUENCE [LARGE SCALE GENOMIC DNA]</scope>
    <source>
        <strain evidence="2">KCTC 42282</strain>
    </source>
</reference>
<dbReference type="Gene3D" id="1.10.3790.10">
    <property type="entry name" value="NinB"/>
    <property type="match status" value="1"/>
</dbReference>
<dbReference type="Proteomes" id="UP001595704">
    <property type="component" value="Unassembled WGS sequence"/>
</dbReference>
<comment type="caution">
    <text evidence="1">The sequence shown here is derived from an EMBL/GenBank/DDBJ whole genome shotgun (WGS) entry which is preliminary data.</text>
</comment>
<dbReference type="EMBL" id="JBHRYC010000071">
    <property type="protein sequence ID" value="MFC3638387.1"/>
    <property type="molecule type" value="Genomic_DNA"/>
</dbReference>
<evidence type="ECO:0000313" key="1">
    <source>
        <dbReference type="EMBL" id="MFC3638387.1"/>
    </source>
</evidence>
<accession>A0ABV7UJT6</accession>
<gene>
    <name evidence="1" type="ORF">ACFONL_13580</name>
</gene>
<dbReference type="InterPro" id="IPR008711">
    <property type="entry name" value="Recombinase_NinB"/>
</dbReference>
<dbReference type="InterPro" id="IPR036619">
    <property type="entry name" value="NinB_sf"/>
</dbReference>
<proteinExistence type="predicted"/>
<dbReference type="SUPFAM" id="SSF103370">
    <property type="entry name" value="NinB"/>
    <property type="match status" value="1"/>
</dbReference>